<dbReference type="EMBL" id="JBHLSS010000035">
    <property type="protein sequence ID" value="MFC0709015.1"/>
    <property type="molecule type" value="Genomic_DNA"/>
</dbReference>
<comment type="caution">
    <text evidence="1">The sequence shown here is derived from an EMBL/GenBank/DDBJ whole genome shotgun (WGS) entry which is preliminary data.</text>
</comment>
<evidence type="ECO:0000313" key="2">
    <source>
        <dbReference type="Proteomes" id="UP001589891"/>
    </source>
</evidence>
<gene>
    <name evidence="1" type="ORF">ACFFGX_05210</name>
</gene>
<proteinExistence type="predicted"/>
<dbReference type="Proteomes" id="UP001589891">
    <property type="component" value="Unassembled WGS sequence"/>
</dbReference>
<organism evidence="1 2">
    <name type="scientific">Azorhizophilus paspali</name>
    <name type="common">Azotobacter paspali</name>
    <dbReference type="NCBI Taxonomy" id="69963"/>
    <lineage>
        <taxon>Bacteria</taxon>
        <taxon>Pseudomonadati</taxon>
        <taxon>Pseudomonadota</taxon>
        <taxon>Gammaproteobacteria</taxon>
        <taxon>Pseudomonadales</taxon>
        <taxon>Pseudomonadaceae</taxon>
        <taxon>Azorhizophilus</taxon>
    </lineage>
</organism>
<name>A0ABV6SL20_AZOPA</name>
<dbReference type="PANTHER" id="PTHR12526">
    <property type="entry name" value="GLYCOSYLTRANSFERASE"/>
    <property type="match status" value="1"/>
</dbReference>
<evidence type="ECO:0000313" key="1">
    <source>
        <dbReference type="EMBL" id="MFC0709015.1"/>
    </source>
</evidence>
<dbReference type="PANTHER" id="PTHR12526:SF630">
    <property type="entry name" value="GLYCOSYLTRANSFERASE"/>
    <property type="match status" value="1"/>
</dbReference>
<accession>A0ABV6SL20</accession>
<dbReference type="SUPFAM" id="SSF53756">
    <property type="entry name" value="UDP-Glycosyltransferase/glycogen phosphorylase"/>
    <property type="match status" value="1"/>
</dbReference>
<sequence>MSWAGPFQYALGKSNRTTPTAMIDYAVDAPTLLCLSHLRWSFVYQRPQHLMARFARDWRVLFFEEPMADASGEPWLESRYEEGVQVLVPHLPADCQGPAAAAVLRCLLDEHLAAQRPRRLILWYYTPMALAYSEHLAAEAVIYDCMDELSAFRGAPPELVEREIALLECTDLVFTGGYSLWEAKRQRHPNVHPFPSSVDVAHFAAARTPQADPPDQATLVHPRLGFYGVIDERLDLKLLDALAARRPDWQLVMLGPVVKIDPASLPRRPNLHFLGGKVYDELPRYLAGWDVALMPFALNESTRFISPTKTPEYLAGGRPVVSTPIADVVRSYGDSGLVRIAAGADPFVAACEAALRDSADRERLLERADALLADMSWDTTWAQMREKIACKMNRTAACAASARVSTT</sequence>
<protein>
    <submittedName>
        <fullName evidence="1">Glycosyltransferase family 1 protein</fullName>
    </submittedName>
</protein>
<dbReference type="RefSeq" id="WP_376943520.1">
    <property type="nucleotide sequence ID" value="NZ_CP171449.1"/>
</dbReference>
<reference evidence="1 2" key="1">
    <citation type="submission" date="2024-09" db="EMBL/GenBank/DDBJ databases">
        <authorList>
            <person name="Sun Q."/>
            <person name="Mori K."/>
        </authorList>
    </citation>
    <scope>NUCLEOTIDE SEQUENCE [LARGE SCALE GENOMIC DNA]</scope>
    <source>
        <strain evidence="1 2">NCAIM B.01794</strain>
    </source>
</reference>
<dbReference type="Pfam" id="PF13692">
    <property type="entry name" value="Glyco_trans_1_4"/>
    <property type="match status" value="1"/>
</dbReference>
<dbReference type="CDD" id="cd04950">
    <property type="entry name" value="GT4_TuaH-like"/>
    <property type="match status" value="1"/>
</dbReference>
<keyword evidence="2" id="KW-1185">Reference proteome</keyword>
<dbReference type="Gene3D" id="3.40.50.2000">
    <property type="entry name" value="Glycogen Phosphorylase B"/>
    <property type="match status" value="1"/>
</dbReference>